<dbReference type="GeneID" id="115884078"/>
<evidence type="ECO:0000256" key="3">
    <source>
        <dbReference type="SAM" id="Phobius"/>
    </source>
</evidence>
<reference evidence="5" key="1">
    <citation type="submission" date="2025-08" db="UniProtKB">
        <authorList>
            <consortium name="RefSeq"/>
        </authorList>
    </citation>
    <scope>IDENTIFICATION</scope>
    <source>
        <tissue evidence="5">Gonads</tissue>
    </source>
</reference>
<dbReference type="KEGG" id="soy:115884078"/>
<protein>
    <submittedName>
        <fullName evidence="5">Uncharacterized protein LOC115884078 isoform X1</fullName>
    </submittedName>
</protein>
<organism evidence="4 5">
    <name type="scientific">Sitophilus oryzae</name>
    <name type="common">Rice weevil</name>
    <name type="synonym">Curculio oryzae</name>
    <dbReference type="NCBI Taxonomy" id="7048"/>
    <lineage>
        <taxon>Eukaryota</taxon>
        <taxon>Metazoa</taxon>
        <taxon>Ecdysozoa</taxon>
        <taxon>Arthropoda</taxon>
        <taxon>Hexapoda</taxon>
        <taxon>Insecta</taxon>
        <taxon>Pterygota</taxon>
        <taxon>Neoptera</taxon>
        <taxon>Endopterygota</taxon>
        <taxon>Coleoptera</taxon>
        <taxon>Polyphaga</taxon>
        <taxon>Cucujiformia</taxon>
        <taxon>Curculionidae</taxon>
        <taxon>Dryophthorinae</taxon>
        <taxon>Sitophilus</taxon>
    </lineage>
</organism>
<dbReference type="Proteomes" id="UP000504635">
    <property type="component" value="Unplaced"/>
</dbReference>
<keyword evidence="3" id="KW-0812">Transmembrane</keyword>
<evidence type="ECO:0000256" key="1">
    <source>
        <dbReference type="SAM" id="Coils"/>
    </source>
</evidence>
<feature type="coiled-coil region" evidence="1">
    <location>
        <begin position="50"/>
        <end position="77"/>
    </location>
</feature>
<evidence type="ECO:0000313" key="4">
    <source>
        <dbReference type="Proteomes" id="UP000504635"/>
    </source>
</evidence>
<sequence length="165" mass="18834">MAHFQDPTSGYDNFGPFFFDRIMFSQRDELGFIILVMLLIILTVIIRGFLKHSKLQRKRLQEEREAAQQQEQNVYSISGRVQGQEQQQRFPEAFVSVEHISIMNEMNKPPKYDDAPPSYEEAIKIAMAQNNSMETLRAEQAGVHQASSSSSVTVVQPAVPNRTTE</sequence>
<feature type="transmembrane region" description="Helical" evidence="3">
    <location>
        <begin position="30"/>
        <end position="50"/>
    </location>
</feature>
<dbReference type="OrthoDB" id="6762088at2759"/>
<accession>A0A6J2Y5Z1</accession>
<feature type="compositionally biased region" description="Low complexity" evidence="2">
    <location>
        <begin position="140"/>
        <end position="159"/>
    </location>
</feature>
<gene>
    <name evidence="5" type="primary">LOC115884078</name>
</gene>
<proteinExistence type="predicted"/>
<feature type="region of interest" description="Disordered" evidence="2">
    <location>
        <begin position="137"/>
        <end position="165"/>
    </location>
</feature>
<evidence type="ECO:0000313" key="5">
    <source>
        <dbReference type="RefSeq" id="XP_030758400.1"/>
    </source>
</evidence>
<dbReference type="AlphaFoldDB" id="A0A6J2Y5Z1"/>
<keyword evidence="3" id="KW-0472">Membrane</keyword>
<dbReference type="InParanoid" id="A0A6J2Y5Z1"/>
<dbReference type="RefSeq" id="XP_030758400.1">
    <property type="nucleotide sequence ID" value="XM_030902540.1"/>
</dbReference>
<keyword evidence="1" id="KW-0175">Coiled coil</keyword>
<name>A0A6J2Y5Z1_SITOR</name>
<keyword evidence="4" id="KW-1185">Reference proteome</keyword>
<keyword evidence="3" id="KW-1133">Transmembrane helix</keyword>
<evidence type="ECO:0000256" key="2">
    <source>
        <dbReference type="SAM" id="MobiDB-lite"/>
    </source>
</evidence>